<comment type="similarity">
    <text evidence="1 3">Belongs to the short-chain dehydrogenases/reductases (SDR) family.</text>
</comment>
<dbReference type="PRINTS" id="PR00081">
    <property type="entry name" value="GDHRDH"/>
</dbReference>
<proteinExistence type="inferred from homology"/>
<sequence length="209" mass="23574">CNVANREEVMKVAQKVRQDVGDVTILINNAGVLRILPFLSHTSKDIQTTMDINVMAHFWTLQAFLPNMVKNNHGHIVALSSLAGFVGLTRNLTAYSTSKFAVRGMMEALYNDLHVDSKCRIKTTCVYPTVVDTALLNINNFHMKYPKILPILKPKYVAECIMNAQRRDMFEVTLPRHMLIACNLLRLLPTQAAIAIFEFLDCYLGSDSE</sequence>
<keyword evidence="5" id="KW-1185">Reference proteome</keyword>
<dbReference type="PANTHER" id="PTHR24322">
    <property type="entry name" value="PKSB"/>
    <property type="match status" value="1"/>
</dbReference>
<dbReference type="GO" id="GO:0005811">
    <property type="term" value="C:lipid droplet"/>
    <property type="evidence" value="ECO:0007669"/>
    <property type="project" value="TreeGrafter"/>
</dbReference>
<keyword evidence="2" id="KW-0560">Oxidoreductase</keyword>
<dbReference type="PANTHER" id="PTHR24322:SF736">
    <property type="entry name" value="RETINOL DEHYDROGENASE 10"/>
    <property type="match status" value="1"/>
</dbReference>
<evidence type="ECO:0000256" key="2">
    <source>
        <dbReference type="ARBA" id="ARBA00023002"/>
    </source>
</evidence>
<dbReference type="EMBL" id="VTPC01002088">
    <property type="protein sequence ID" value="KAF2900614.1"/>
    <property type="molecule type" value="Genomic_DNA"/>
</dbReference>
<dbReference type="InterPro" id="IPR036291">
    <property type="entry name" value="NAD(P)-bd_dom_sf"/>
</dbReference>
<organism evidence="4 5">
    <name type="scientific">Ignelater luminosus</name>
    <name type="common">Cucubano</name>
    <name type="synonym">Pyrophorus luminosus</name>
    <dbReference type="NCBI Taxonomy" id="2038154"/>
    <lineage>
        <taxon>Eukaryota</taxon>
        <taxon>Metazoa</taxon>
        <taxon>Ecdysozoa</taxon>
        <taxon>Arthropoda</taxon>
        <taxon>Hexapoda</taxon>
        <taxon>Insecta</taxon>
        <taxon>Pterygota</taxon>
        <taxon>Neoptera</taxon>
        <taxon>Endopterygota</taxon>
        <taxon>Coleoptera</taxon>
        <taxon>Polyphaga</taxon>
        <taxon>Elateriformia</taxon>
        <taxon>Elateroidea</taxon>
        <taxon>Elateridae</taxon>
        <taxon>Agrypninae</taxon>
        <taxon>Pyrophorini</taxon>
        <taxon>Ignelater</taxon>
    </lineage>
</organism>
<gene>
    <name evidence="4" type="ORF">ILUMI_05569</name>
</gene>
<dbReference type="Pfam" id="PF00106">
    <property type="entry name" value="adh_short"/>
    <property type="match status" value="1"/>
</dbReference>
<reference evidence="4" key="1">
    <citation type="submission" date="2019-08" db="EMBL/GenBank/DDBJ databases">
        <title>The genome of the North American firefly Photinus pyralis.</title>
        <authorList>
            <consortium name="Photinus pyralis genome working group"/>
            <person name="Fallon T.R."/>
            <person name="Sander Lower S.E."/>
            <person name="Weng J.-K."/>
        </authorList>
    </citation>
    <scope>NUCLEOTIDE SEQUENCE</scope>
    <source>
        <strain evidence="4">TRF0915ILg1</strain>
        <tissue evidence="4">Whole body</tissue>
    </source>
</reference>
<dbReference type="Gene3D" id="3.40.50.720">
    <property type="entry name" value="NAD(P)-binding Rossmann-like Domain"/>
    <property type="match status" value="1"/>
</dbReference>
<evidence type="ECO:0000256" key="3">
    <source>
        <dbReference type="RuleBase" id="RU000363"/>
    </source>
</evidence>
<dbReference type="Proteomes" id="UP000801492">
    <property type="component" value="Unassembled WGS sequence"/>
</dbReference>
<dbReference type="OrthoDB" id="5840532at2759"/>
<dbReference type="GO" id="GO:0016616">
    <property type="term" value="F:oxidoreductase activity, acting on the CH-OH group of donors, NAD or NADP as acceptor"/>
    <property type="evidence" value="ECO:0007669"/>
    <property type="project" value="TreeGrafter"/>
</dbReference>
<name>A0A8K0GI03_IGNLU</name>
<comment type="caution">
    <text evidence="4">The sequence shown here is derived from an EMBL/GenBank/DDBJ whole genome shotgun (WGS) entry which is preliminary data.</text>
</comment>
<protein>
    <submittedName>
        <fullName evidence="4">Uncharacterized protein</fullName>
    </submittedName>
</protein>
<evidence type="ECO:0000256" key="1">
    <source>
        <dbReference type="ARBA" id="ARBA00006484"/>
    </source>
</evidence>
<dbReference type="PRINTS" id="PR00080">
    <property type="entry name" value="SDRFAMILY"/>
</dbReference>
<dbReference type="InterPro" id="IPR002347">
    <property type="entry name" value="SDR_fam"/>
</dbReference>
<evidence type="ECO:0000313" key="5">
    <source>
        <dbReference type="Proteomes" id="UP000801492"/>
    </source>
</evidence>
<evidence type="ECO:0000313" key="4">
    <source>
        <dbReference type="EMBL" id="KAF2900614.1"/>
    </source>
</evidence>
<dbReference type="SUPFAM" id="SSF51735">
    <property type="entry name" value="NAD(P)-binding Rossmann-fold domains"/>
    <property type="match status" value="1"/>
</dbReference>
<dbReference type="AlphaFoldDB" id="A0A8K0GI03"/>
<accession>A0A8K0GI03</accession>
<feature type="non-terminal residue" evidence="4">
    <location>
        <position position="209"/>
    </location>
</feature>